<evidence type="ECO:0000313" key="4">
    <source>
        <dbReference type="EMBL" id="MET4577215.1"/>
    </source>
</evidence>
<evidence type="ECO:0000313" key="5">
    <source>
        <dbReference type="Proteomes" id="UP001549320"/>
    </source>
</evidence>
<reference evidence="4 5" key="1">
    <citation type="submission" date="2024-06" db="EMBL/GenBank/DDBJ databases">
        <title>Sorghum-associated microbial communities from plants grown in Nebraska, USA.</title>
        <authorList>
            <person name="Schachtman D."/>
        </authorList>
    </citation>
    <scope>NUCLEOTIDE SEQUENCE [LARGE SCALE GENOMIC DNA]</scope>
    <source>
        <strain evidence="4 5">2709</strain>
    </source>
</reference>
<evidence type="ECO:0000256" key="1">
    <source>
        <dbReference type="SAM" id="MobiDB-lite"/>
    </source>
</evidence>
<feature type="region of interest" description="Disordered" evidence="1">
    <location>
        <begin position="110"/>
        <end position="152"/>
    </location>
</feature>
<organism evidence="4 5">
    <name type="scientific">Ottowia thiooxydans</name>
    <dbReference type="NCBI Taxonomy" id="219182"/>
    <lineage>
        <taxon>Bacteria</taxon>
        <taxon>Pseudomonadati</taxon>
        <taxon>Pseudomonadota</taxon>
        <taxon>Betaproteobacteria</taxon>
        <taxon>Burkholderiales</taxon>
        <taxon>Comamonadaceae</taxon>
        <taxon>Ottowia</taxon>
    </lineage>
</organism>
<feature type="compositionally biased region" description="Gly residues" evidence="1">
    <location>
        <begin position="121"/>
        <end position="132"/>
    </location>
</feature>
<accession>A0ABV2Q9A6</accession>
<keyword evidence="5" id="KW-1185">Reference proteome</keyword>
<dbReference type="Proteomes" id="UP001549320">
    <property type="component" value="Unassembled WGS sequence"/>
</dbReference>
<sequence>MVRNGVALIAGIVGLSFTPLALAVTQSFVTPGAHSFTVPAGVTSIQVEVAGAGGGAGSGVTVPNEFGVPLSLVGVYTGGSGGAGARVSATIAVAPGDVINLTVADSGKGGTLHTATAPAGTGAGGAGSGSGGSTANADDPADDSASLTGGGGGGASALSVSGTFIRAGGGGGGGGAHRNQSTFSSAESGAPGMSPAVSTADCALPGDGLPGTASPYVISSGIYHRTGSGGGGGGGYASQVGAGGLTPGLIFGGPFPVVEFAPEGGGGGGSCVFVGGAKALSNLSTDILGGAGGIADPAPISVWDATPGNEPAPIDGSAGWIRINVPDAPVLSAPKAVPSLGIASLLTLSSLLLTIGAFRRRKSQPD</sequence>
<evidence type="ECO:0008006" key="6">
    <source>
        <dbReference type="Google" id="ProtNLM"/>
    </source>
</evidence>
<feature type="compositionally biased region" description="Low complexity" evidence="1">
    <location>
        <begin position="133"/>
        <end position="147"/>
    </location>
</feature>
<keyword evidence="3" id="KW-0732">Signal</keyword>
<feature type="region of interest" description="Disordered" evidence="1">
    <location>
        <begin position="169"/>
        <end position="198"/>
    </location>
</feature>
<feature type="chain" id="PRO_5046043164" description="IPTL-CTERM protein sorting domain-containing protein" evidence="3">
    <location>
        <begin position="24"/>
        <end position="366"/>
    </location>
</feature>
<keyword evidence="2" id="KW-1133">Transmembrane helix</keyword>
<protein>
    <recommendedName>
        <fullName evidence="6">IPTL-CTERM protein sorting domain-containing protein</fullName>
    </recommendedName>
</protein>
<comment type="caution">
    <text evidence="4">The sequence shown here is derived from an EMBL/GenBank/DDBJ whole genome shotgun (WGS) entry which is preliminary data.</text>
</comment>
<evidence type="ECO:0000256" key="2">
    <source>
        <dbReference type="SAM" id="Phobius"/>
    </source>
</evidence>
<dbReference type="EMBL" id="JBEPSH010000004">
    <property type="protein sequence ID" value="MET4577215.1"/>
    <property type="molecule type" value="Genomic_DNA"/>
</dbReference>
<proteinExistence type="predicted"/>
<feature type="transmembrane region" description="Helical" evidence="2">
    <location>
        <begin position="336"/>
        <end position="358"/>
    </location>
</feature>
<keyword evidence="2" id="KW-0472">Membrane</keyword>
<name>A0ABV2Q9A6_9BURK</name>
<feature type="signal peptide" evidence="3">
    <location>
        <begin position="1"/>
        <end position="23"/>
    </location>
</feature>
<gene>
    <name evidence="4" type="ORF">ABIE13_002326</name>
</gene>
<feature type="compositionally biased region" description="Polar residues" evidence="1">
    <location>
        <begin position="178"/>
        <end position="187"/>
    </location>
</feature>
<dbReference type="RefSeq" id="WP_354443403.1">
    <property type="nucleotide sequence ID" value="NZ_JBEPSH010000004.1"/>
</dbReference>
<evidence type="ECO:0000256" key="3">
    <source>
        <dbReference type="SAM" id="SignalP"/>
    </source>
</evidence>
<feature type="compositionally biased region" description="Low complexity" evidence="1">
    <location>
        <begin position="111"/>
        <end position="120"/>
    </location>
</feature>
<keyword evidence="2" id="KW-0812">Transmembrane</keyword>